<evidence type="ECO:0000256" key="2">
    <source>
        <dbReference type="ARBA" id="ARBA00022771"/>
    </source>
</evidence>
<protein>
    <recommendedName>
        <fullName evidence="6">FYVE-type domain-containing protein</fullName>
    </recommendedName>
</protein>
<dbReference type="SUPFAM" id="SSF57903">
    <property type="entry name" value="FYVE/PHD zinc finger"/>
    <property type="match status" value="1"/>
</dbReference>
<name>A0A815L9F2_9BILA</name>
<dbReference type="AlphaFoldDB" id="A0A815L9F2"/>
<dbReference type="EMBL" id="CAJNOQ010017562">
    <property type="protein sequence ID" value="CAF1401257.1"/>
    <property type="molecule type" value="Genomic_DNA"/>
</dbReference>
<proteinExistence type="predicted"/>
<evidence type="ECO:0000313" key="9">
    <source>
        <dbReference type="Proteomes" id="UP000663829"/>
    </source>
</evidence>
<dbReference type="InterPro" id="IPR017455">
    <property type="entry name" value="Znf_FYVE-rel"/>
</dbReference>
<dbReference type="Pfam" id="PF01363">
    <property type="entry name" value="FYVE"/>
    <property type="match status" value="1"/>
</dbReference>
<evidence type="ECO:0000259" key="6">
    <source>
        <dbReference type="PROSITE" id="PS50178"/>
    </source>
</evidence>
<gene>
    <name evidence="7" type="ORF">GPM918_LOCUS33278</name>
    <name evidence="8" type="ORF">SRO942_LOCUS33960</name>
</gene>
<feature type="region of interest" description="Disordered" evidence="5">
    <location>
        <begin position="103"/>
        <end position="130"/>
    </location>
</feature>
<comment type="caution">
    <text evidence="7">The sequence shown here is derived from an EMBL/GenBank/DDBJ whole genome shotgun (WGS) entry which is preliminary data.</text>
</comment>
<dbReference type="EMBL" id="CAJOBC010082983">
    <property type="protein sequence ID" value="CAF4295106.1"/>
    <property type="molecule type" value="Genomic_DNA"/>
</dbReference>
<dbReference type="Gene3D" id="3.30.40.10">
    <property type="entry name" value="Zinc/RING finger domain, C3HC4 (zinc finger)"/>
    <property type="match status" value="1"/>
</dbReference>
<dbReference type="SMART" id="SM00064">
    <property type="entry name" value="FYVE"/>
    <property type="match status" value="1"/>
</dbReference>
<dbReference type="InterPro" id="IPR011011">
    <property type="entry name" value="Znf_FYVE_PHD"/>
</dbReference>
<keyword evidence="1" id="KW-0479">Metal-binding</keyword>
<keyword evidence="2 4" id="KW-0863">Zinc-finger</keyword>
<feature type="domain" description="FYVE-type" evidence="6">
    <location>
        <begin position="153"/>
        <end position="214"/>
    </location>
</feature>
<sequence>MNASNPSLNEQLAALAPDGWSWKPSDPPALIFQDLWLSTKWVDVPRLIDELFPALLILKDPASPPRRVNSEIEKTVQILCNIRSIVYLPDIASLVTAIDNENRSKPPEQMCNIDEDNERRSSTRSGLSIVNGTEPKSPLDQLCYDVESSSCAITDNSTCSDCKKKLSLFVFGRRYHCRMCGQTQCSDCQIWQTCRHLGYTLPVRICQACSLHKRGIIIDAIYSHIQKSLINGSTQYLSLYIALLKHYSQQNDFLYSLYELVENHFLAFQNFGGVMQCLTYRCAPHEA</sequence>
<keyword evidence="9" id="KW-1185">Reference proteome</keyword>
<evidence type="ECO:0000256" key="5">
    <source>
        <dbReference type="SAM" id="MobiDB-lite"/>
    </source>
</evidence>
<accession>A0A815L9F2</accession>
<reference evidence="7" key="1">
    <citation type="submission" date="2021-02" db="EMBL/GenBank/DDBJ databases">
        <authorList>
            <person name="Nowell W R."/>
        </authorList>
    </citation>
    <scope>NUCLEOTIDE SEQUENCE</scope>
</reference>
<dbReference type="InterPro" id="IPR013083">
    <property type="entry name" value="Znf_RING/FYVE/PHD"/>
</dbReference>
<dbReference type="Proteomes" id="UP000681722">
    <property type="component" value="Unassembled WGS sequence"/>
</dbReference>
<dbReference type="InterPro" id="IPR000306">
    <property type="entry name" value="Znf_FYVE"/>
</dbReference>
<organism evidence="7 9">
    <name type="scientific">Didymodactylos carnosus</name>
    <dbReference type="NCBI Taxonomy" id="1234261"/>
    <lineage>
        <taxon>Eukaryota</taxon>
        <taxon>Metazoa</taxon>
        <taxon>Spiralia</taxon>
        <taxon>Gnathifera</taxon>
        <taxon>Rotifera</taxon>
        <taxon>Eurotatoria</taxon>
        <taxon>Bdelloidea</taxon>
        <taxon>Philodinida</taxon>
        <taxon>Philodinidae</taxon>
        <taxon>Didymodactylos</taxon>
    </lineage>
</organism>
<evidence type="ECO:0000313" key="7">
    <source>
        <dbReference type="EMBL" id="CAF1401257.1"/>
    </source>
</evidence>
<evidence type="ECO:0000313" key="8">
    <source>
        <dbReference type="EMBL" id="CAF4295106.1"/>
    </source>
</evidence>
<keyword evidence="3" id="KW-0862">Zinc</keyword>
<evidence type="ECO:0000256" key="1">
    <source>
        <dbReference type="ARBA" id="ARBA00022723"/>
    </source>
</evidence>
<evidence type="ECO:0000256" key="3">
    <source>
        <dbReference type="ARBA" id="ARBA00022833"/>
    </source>
</evidence>
<dbReference type="PROSITE" id="PS50178">
    <property type="entry name" value="ZF_FYVE"/>
    <property type="match status" value="1"/>
</dbReference>
<dbReference type="Proteomes" id="UP000663829">
    <property type="component" value="Unassembled WGS sequence"/>
</dbReference>
<dbReference type="GO" id="GO:0008270">
    <property type="term" value="F:zinc ion binding"/>
    <property type="evidence" value="ECO:0007669"/>
    <property type="project" value="UniProtKB-KW"/>
</dbReference>
<evidence type="ECO:0000256" key="4">
    <source>
        <dbReference type="PROSITE-ProRule" id="PRU00091"/>
    </source>
</evidence>